<dbReference type="EMBL" id="AZGY01000001">
    <property type="protein sequence ID" value="OAA33083.1"/>
    <property type="molecule type" value="Genomic_DNA"/>
</dbReference>
<keyword evidence="1" id="KW-0812">Transmembrane</keyword>
<keyword evidence="3" id="KW-1185">Reference proteome</keyword>
<comment type="caution">
    <text evidence="2">The sequence shown here is derived from an EMBL/GenBank/DDBJ whole genome shotgun (WGS) entry which is preliminary data.</text>
</comment>
<gene>
    <name evidence="2" type="ORF">AAL_00548</name>
</gene>
<dbReference type="AlphaFoldDB" id="A0A166UXV5"/>
<name>A0A166UXV5_9HYPO</name>
<keyword evidence="1" id="KW-1133">Transmembrane helix</keyword>
<feature type="transmembrane region" description="Helical" evidence="1">
    <location>
        <begin position="77"/>
        <end position="95"/>
    </location>
</feature>
<evidence type="ECO:0000256" key="1">
    <source>
        <dbReference type="SAM" id="Phobius"/>
    </source>
</evidence>
<sequence>MNSSCYAMASQHPLQAVESPTLGFEVKSIRGTSLHADLNTAAAIQPCSRPAAAARNGWSRVGVMSPNGETRLLLQHAPPFVMIAVVLCVALTGLYTPSLPARPFPPQVPPVSRSSLIASRHQVEIETTSALFCPPRRPLF</sequence>
<accession>A0A166UXV5</accession>
<dbReference type="Proteomes" id="UP000078544">
    <property type="component" value="Unassembled WGS sequence"/>
</dbReference>
<evidence type="ECO:0000313" key="3">
    <source>
        <dbReference type="Proteomes" id="UP000078544"/>
    </source>
</evidence>
<reference evidence="2 3" key="1">
    <citation type="journal article" date="2016" name="Genome Biol. Evol.">
        <title>Divergent and convergent evolution of fungal pathogenicity.</title>
        <authorList>
            <person name="Shang Y."/>
            <person name="Xiao G."/>
            <person name="Zheng P."/>
            <person name="Cen K."/>
            <person name="Zhan S."/>
            <person name="Wang C."/>
        </authorList>
    </citation>
    <scope>NUCLEOTIDE SEQUENCE [LARGE SCALE GENOMIC DNA]</scope>
    <source>
        <strain evidence="2 3">RCEF 2490</strain>
    </source>
</reference>
<evidence type="ECO:0000313" key="2">
    <source>
        <dbReference type="EMBL" id="OAA33083.1"/>
    </source>
</evidence>
<proteinExistence type="predicted"/>
<keyword evidence="1" id="KW-0472">Membrane</keyword>
<protein>
    <submittedName>
        <fullName evidence="2">Uncharacterized protein</fullName>
    </submittedName>
</protein>
<organism evidence="2 3">
    <name type="scientific">Moelleriella libera RCEF 2490</name>
    <dbReference type="NCBI Taxonomy" id="1081109"/>
    <lineage>
        <taxon>Eukaryota</taxon>
        <taxon>Fungi</taxon>
        <taxon>Dikarya</taxon>
        <taxon>Ascomycota</taxon>
        <taxon>Pezizomycotina</taxon>
        <taxon>Sordariomycetes</taxon>
        <taxon>Hypocreomycetidae</taxon>
        <taxon>Hypocreales</taxon>
        <taxon>Clavicipitaceae</taxon>
        <taxon>Moelleriella</taxon>
    </lineage>
</organism>